<dbReference type="GO" id="GO:0006886">
    <property type="term" value="P:intracellular protein transport"/>
    <property type="evidence" value="ECO:0007669"/>
    <property type="project" value="InterPro"/>
</dbReference>
<comment type="subcellular location">
    <subcellularLocation>
        <location evidence="4">Late endosome membrane</location>
        <topology evidence="4">Peripheral membrane protein</topology>
        <orientation evidence="4">Cytoplasmic side</orientation>
    </subcellularLocation>
    <subcellularLocation>
        <location evidence="4">Lysosome membrane</location>
        <topology evidence="4">Peripheral membrane protein</topology>
        <orientation evidence="4">Cytoplasmic side</orientation>
    </subcellularLocation>
    <text evidence="4">Cytoplasmic, peripheral membrane protein associated with late endosomes/lysosomes.</text>
</comment>
<keyword evidence="4" id="KW-0967">Endosome</keyword>
<evidence type="ECO:0000259" key="5">
    <source>
        <dbReference type="Pfam" id="PF04840"/>
    </source>
</evidence>
<name>A0A8W8NH71_MAGGI</name>
<evidence type="ECO:0000313" key="7">
    <source>
        <dbReference type="EnsemblMetazoa" id="G5266.1:cds"/>
    </source>
</evidence>
<dbReference type="GO" id="GO:0003779">
    <property type="term" value="F:actin binding"/>
    <property type="evidence" value="ECO:0007669"/>
    <property type="project" value="TreeGrafter"/>
</dbReference>
<protein>
    <recommendedName>
        <fullName evidence="2 4">Vacuolar protein sorting-associated protein 16 homolog</fullName>
    </recommendedName>
</protein>
<dbReference type="Pfam" id="PF04841">
    <property type="entry name" value="Vps16_N"/>
    <property type="match status" value="1"/>
</dbReference>
<comment type="similarity">
    <text evidence="1 4">Belongs to the VPS16 family.</text>
</comment>
<dbReference type="GO" id="GO:0005765">
    <property type="term" value="C:lysosomal membrane"/>
    <property type="evidence" value="ECO:0007669"/>
    <property type="project" value="UniProtKB-SubCell"/>
</dbReference>
<comment type="function">
    <text evidence="4">Plays a role in vesicle-mediated protein trafficking to lysosomal compartments including the endocytic membrane transport and autophagic pathways. Believed to act as a core component of the putative HOPS and CORVET endosomal tethering complexes.</text>
</comment>
<proteinExistence type="inferred from homology"/>
<keyword evidence="8" id="KW-1185">Reference proteome</keyword>
<dbReference type="InterPro" id="IPR006926">
    <property type="entry name" value="Vps16_N"/>
</dbReference>
<keyword evidence="4" id="KW-0472">Membrane</keyword>
<feature type="domain" description="Vps16 C-terminal" evidence="5">
    <location>
        <begin position="508"/>
        <end position="815"/>
    </location>
</feature>
<dbReference type="GO" id="GO:0033263">
    <property type="term" value="C:CORVET complex"/>
    <property type="evidence" value="ECO:0007669"/>
    <property type="project" value="UniProtKB-UniRule"/>
</dbReference>
<dbReference type="EnsemblMetazoa" id="G5266.1">
    <property type="protein sequence ID" value="G5266.1:cds"/>
    <property type="gene ID" value="G5266"/>
</dbReference>
<dbReference type="SUPFAM" id="SSF50978">
    <property type="entry name" value="WD40 repeat-like"/>
    <property type="match status" value="1"/>
</dbReference>
<feature type="domain" description="Vps16 N-terminal" evidence="6">
    <location>
        <begin position="3"/>
        <end position="410"/>
    </location>
</feature>
<accession>A0A8W8NH71</accession>
<evidence type="ECO:0000256" key="1">
    <source>
        <dbReference type="ARBA" id="ARBA00009250"/>
    </source>
</evidence>
<evidence type="ECO:0000256" key="4">
    <source>
        <dbReference type="PIRNR" id="PIRNR007949"/>
    </source>
</evidence>
<dbReference type="InterPro" id="IPR036322">
    <property type="entry name" value="WD40_repeat_dom_sf"/>
</dbReference>
<evidence type="ECO:0000256" key="3">
    <source>
        <dbReference type="ARBA" id="ARBA00061859"/>
    </source>
</evidence>
<dbReference type="PIRSF" id="PIRSF007949">
    <property type="entry name" value="VPS16"/>
    <property type="match status" value="1"/>
</dbReference>
<dbReference type="GO" id="GO:0031902">
    <property type="term" value="C:late endosome membrane"/>
    <property type="evidence" value="ECO:0007669"/>
    <property type="project" value="UniProtKB-SubCell"/>
</dbReference>
<dbReference type="PANTHER" id="PTHR12811:SF0">
    <property type="entry name" value="VACUOLAR PROTEIN SORTING-ASSOCIATED PROTEIN 16 HOMOLOG"/>
    <property type="match status" value="1"/>
</dbReference>
<organism evidence="7 8">
    <name type="scientific">Magallana gigas</name>
    <name type="common">Pacific oyster</name>
    <name type="synonym">Crassostrea gigas</name>
    <dbReference type="NCBI Taxonomy" id="29159"/>
    <lineage>
        <taxon>Eukaryota</taxon>
        <taxon>Metazoa</taxon>
        <taxon>Spiralia</taxon>
        <taxon>Lophotrochozoa</taxon>
        <taxon>Mollusca</taxon>
        <taxon>Bivalvia</taxon>
        <taxon>Autobranchia</taxon>
        <taxon>Pteriomorphia</taxon>
        <taxon>Ostreida</taxon>
        <taxon>Ostreoidea</taxon>
        <taxon>Ostreidae</taxon>
        <taxon>Magallana</taxon>
    </lineage>
</organism>
<dbReference type="Proteomes" id="UP000005408">
    <property type="component" value="Unassembled WGS sequence"/>
</dbReference>
<dbReference type="PANTHER" id="PTHR12811">
    <property type="entry name" value="VACUOLAR PROTEIN SORTING VPS16"/>
    <property type="match status" value="1"/>
</dbReference>
<dbReference type="GO" id="GO:0016197">
    <property type="term" value="P:endosomal transport"/>
    <property type="evidence" value="ECO:0007669"/>
    <property type="project" value="TreeGrafter"/>
</dbReference>
<reference evidence="7" key="1">
    <citation type="submission" date="2022-08" db="UniProtKB">
        <authorList>
            <consortium name="EnsemblMetazoa"/>
        </authorList>
    </citation>
    <scope>IDENTIFICATION</scope>
    <source>
        <strain evidence="7">05x7-T-G4-1.051#20</strain>
    </source>
</reference>
<sequence length="883" mass="100354">MATADWNPLGEIYYKKCEVYSMGWSDIVDISKFEVSAAPYGGPIALLKDESKTARVQVSTKPIITVFTAAGKQISQMRWNSGSIHKMGWSHTEDLLFVQDDGVVLVYDMFLTFKKTFGMGQEAKDVKVIDCKIFSSYQGTGIAVLTSTYRVFIINSVDDPRIRRLAEVPGLSSAPSSWAVINLDRQSRALIAKGSELCLIDQGGQYQVQTPDVSTEVTQFLAMSLSFNNRCLAMFTDKGVIWIGSSDLQKKYCEFNTKSPTPPQQLSWCGAGAVVGLWGNMMLVVGPDKDWINFNFDNPVHLVEEEDGLRIIGKYQHEFLYKVPEVTEKIFKIGSMEPGAMLFEASKEFYKGSQKADEYIRIIKDKLEIAVSQCIEAAGHEIDPAKQKPLLRAAAFGKCFLTDYNPEAYVNMCQMLRVLNQVRNHVIGIPLTYSQLQHLSMPILIDRLVLRKLFYYAVKICQYLKIADAEGASRILAHWACYKVQQKNEDDETIARAINQKLGDTPGISYSDIANHALEEGRPDLATRLLDFEPRAGQQVPLLMKMHKDNIALSKAIESGDTDLVYTVLLHLKESMNQGEFFMAIRNMPIAYALFIQYCRQQNRKLMEDLFYQEDNFQEEGTCKVVNSFNEDRMEDRIEELKLAQACFTKAKNEFAKVQTEEQIKLLKYQQRLEEEMNRPYLNLSLHQTIYRLTLANNHKVAEQLRKEFKVPDRRFWWLKINALGECGDWVELERFSKGKKAPVGMEAFVEVCAKHGNMKEAMKYLVKVSPEQKVKCLVKVGERKKAAETAFENKNEEELSYVLSKCGPSDKQLVDTIREKQEFIIIQQRSGSPSECSAKESTSSSDADHNQLALYHVTCQPHNRGYMVPIGYKCTIYVTCPA</sequence>
<keyword evidence="4" id="KW-0653">Protein transport</keyword>
<evidence type="ECO:0000256" key="2">
    <source>
        <dbReference type="ARBA" id="ARBA00017947"/>
    </source>
</evidence>
<dbReference type="Pfam" id="PF04840">
    <property type="entry name" value="Vps16_C"/>
    <property type="match status" value="1"/>
</dbReference>
<keyword evidence="4" id="KW-0813">Transport</keyword>
<dbReference type="GO" id="GO:0042144">
    <property type="term" value="P:vacuole fusion, non-autophagic"/>
    <property type="evidence" value="ECO:0007669"/>
    <property type="project" value="TreeGrafter"/>
</dbReference>
<dbReference type="AlphaFoldDB" id="A0A8W8NH71"/>
<comment type="subunit">
    <text evidence="3">Core component of at least two putative endosomal tethering complexes, the homotypic fusion and vacuole protein sorting (HOPS) complex and the class C core vacuole/endosome tethering (CORVET) complex. Their common core is composed of the class C Vps proteins VPS11, VPS16, VPS18 and VPS33A, which in HOPS further associates with VPS39 and VPS41 and in CORVET with VPS8 and TGFBRAP1. Interacts with RAB5C. Interacts with STX17, MON1B. Associates with adapter protein complex 3 (AP-3) and clathrin:AP-3 complexes.</text>
</comment>
<evidence type="ECO:0000259" key="6">
    <source>
        <dbReference type="Pfam" id="PF04841"/>
    </source>
</evidence>
<evidence type="ECO:0000313" key="8">
    <source>
        <dbReference type="Proteomes" id="UP000005408"/>
    </source>
</evidence>
<dbReference type="InterPro" id="IPR006925">
    <property type="entry name" value="Vps16_C"/>
</dbReference>
<keyword evidence="4" id="KW-0458">Lysosome</keyword>
<dbReference type="GO" id="GO:0030897">
    <property type="term" value="C:HOPS complex"/>
    <property type="evidence" value="ECO:0007669"/>
    <property type="project" value="UniProtKB-UniRule"/>
</dbReference>
<dbReference type="InterPro" id="IPR038132">
    <property type="entry name" value="Vps16_C_sf"/>
</dbReference>
<dbReference type="Gene3D" id="1.10.150.780">
    <property type="entry name" value="Vps16, C-terminal region"/>
    <property type="match status" value="1"/>
</dbReference>
<dbReference type="FunFam" id="1.10.150.780:FF:000001">
    <property type="entry name" value="Vacuolar protein sorting-associated protein 16 homolog"/>
    <property type="match status" value="1"/>
</dbReference>
<dbReference type="InterPro" id="IPR016534">
    <property type="entry name" value="VPS16"/>
</dbReference>